<dbReference type="Pfam" id="PF18765">
    <property type="entry name" value="Polbeta"/>
    <property type="match status" value="1"/>
</dbReference>
<sequence length="102" mass="11765">MSFGISPKSLDIILNTLINNKEVERVVIFGSRSMGNYKNGSDIDIAIYGPDISEVILNNIRVELNEILPLPYYFDIIHYETLENLELKEHIDKHGSILYKRQ</sequence>
<dbReference type="InterPro" id="IPR041633">
    <property type="entry name" value="Polbeta"/>
</dbReference>
<organism evidence="2 3">
    <name type="scientific">Alkaliphilus pronyensis</name>
    <dbReference type="NCBI Taxonomy" id="1482732"/>
    <lineage>
        <taxon>Bacteria</taxon>
        <taxon>Bacillati</taxon>
        <taxon>Bacillota</taxon>
        <taxon>Clostridia</taxon>
        <taxon>Peptostreptococcales</taxon>
        <taxon>Natronincolaceae</taxon>
        <taxon>Alkaliphilus</taxon>
    </lineage>
</organism>
<dbReference type="OrthoDB" id="9803106at2"/>
<evidence type="ECO:0000313" key="2">
    <source>
        <dbReference type="EMBL" id="KAB3534722.1"/>
    </source>
</evidence>
<dbReference type="RefSeq" id="WP_151861156.1">
    <property type="nucleotide sequence ID" value="NZ_WBZC01000026.1"/>
</dbReference>
<gene>
    <name evidence="2" type="ORF">F8154_08330</name>
</gene>
<reference evidence="2 3" key="1">
    <citation type="submission" date="2019-10" db="EMBL/GenBank/DDBJ databases">
        <title>Alkaliphilus serpentinus sp. nov. and Alkaliphilus pronyensis sp. nov., two novel anaerobic alkaliphilic species isolated from the serpentinized-hosted hydrothermal field of the Prony Bay (New Caledonia).</title>
        <authorList>
            <person name="Postec A."/>
        </authorList>
    </citation>
    <scope>NUCLEOTIDE SEQUENCE [LARGE SCALE GENOMIC DNA]</scope>
    <source>
        <strain evidence="2 3">LacV</strain>
    </source>
</reference>
<protein>
    <submittedName>
        <fullName evidence="2">Nucleotidyltransferase domain-containing protein</fullName>
    </submittedName>
</protein>
<dbReference type="Gene3D" id="3.30.460.10">
    <property type="entry name" value="Beta Polymerase, domain 2"/>
    <property type="match status" value="1"/>
</dbReference>
<dbReference type="SUPFAM" id="SSF81301">
    <property type="entry name" value="Nucleotidyltransferase"/>
    <property type="match status" value="1"/>
</dbReference>
<evidence type="ECO:0000313" key="3">
    <source>
        <dbReference type="Proteomes" id="UP000432715"/>
    </source>
</evidence>
<proteinExistence type="predicted"/>
<name>A0A6I0F191_9FIRM</name>
<keyword evidence="3" id="KW-1185">Reference proteome</keyword>
<accession>A0A6I0F191</accession>
<dbReference type="Proteomes" id="UP000432715">
    <property type="component" value="Unassembled WGS sequence"/>
</dbReference>
<dbReference type="EMBL" id="WBZC01000026">
    <property type="protein sequence ID" value="KAB3534722.1"/>
    <property type="molecule type" value="Genomic_DNA"/>
</dbReference>
<dbReference type="AlphaFoldDB" id="A0A6I0F191"/>
<keyword evidence="2" id="KW-0808">Transferase</keyword>
<comment type="caution">
    <text evidence="2">The sequence shown here is derived from an EMBL/GenBank/DDBJ whole genome shotgun (WGS) entry which is preliminary data.</text>
</comment>
<feature type="domain" description="Polymerase beta nucleotidyltransferase" evidence="1">
    <location>
        <begin position="13"/>
        <end position="101"/>
    </location>
</feature>
<dbReference type="CDD" id="cd05403">
    <property type="entry name" value="NT_KNTase_like"/>
    <property type="match status" value="1"/>
</dbReference>
<dbReference type="InterPro" id="IPR043519">
    <property type="entry name" value="NT_sf"/>
</dbReference>
<dbReference type="GO" id="GO:0016740">
    <property type="term" value="F:transferase activity"/>
    <property type="evidence" value="ECO:0007669"/>
    <property type="project" value="UniProtKB-KW"/>
</dbReference>
<evidence type="ECO:0000259" key="1">
    <source>
        <dbReference type="Pfam" id="PF18765"/>
    </source>
</evidence>